<dbReference type="Proteomes" id="UP000317036">
    <property type="component" value="Unassembled WGS sequence"/>
</dbReference>
<gene>
    <name evidence="1" type="ORF">FPZ49_26770</name>
</gene>
<evidence type="ECO:0000313" key="1">
    <source>
        <dbReference type="EMBL" id="TVY06921.1"/>
    </source>
</evidence>
<evidence type="ECO:0000313" key="2">
    <source>
        <dbReference type="Proteomes" id="UP000317036"/>
    </source>
</evidence>
<proteinExistence type="predicted"/>
<reference evidence="1 2" key="1">
    <citation type="submission" date="2019-07" db="EMBL/GenBank/DDBJ databases">
        <authorList>
            <person name="Kim J."/>
        </authorList>
    </citation>
    <scope>NUCLEOTIDE SEQUENCE [LARGE SCALE GENOMIC DNA]</scope>
    <source>
        <strain evidence="1 2">JC52</strain>
    </source>
</reference>
<dbReference type="AlphaFoldDB" id="A0A559K473"/>
<keyword evidence="2" id="KW-1185">Reference proteome</keyword>
<organism evidence="1 2">
    <name type="scientific">Paenibacillus cremeus</name>
    <dbReference type="NCBI Taxonomy" id="2163881"/>
    <lineage>
        <taxon>Bacteria</taxon>
        <taxon>Bacillati</taxon>
        <taxon>Bacillota</taxon>
        <taxon>Bacilli</taxon>
        <taxon>Bacillales</taxon>
        <taxon>Paenibacillaceae</taxon>
        <taxon>Paenibacillus</taxon>
    </lineage>
</organism>
<name>A0A559K473_9BACL</name>
<sequence>MPLQSVSLNRAYPQPFNLLACSVEEGLFVLVETTKKDNVTISRYRDHTEISEEIGKGKWRIRVFKGQLTDKYDDIRCKRVGEIISTKQFLKTIVRDGFSKKDRYFMIYANMRHVKSCSSETTLMKYVDWAAHFIPNGFFKWQDQNKENLRHLRWMVFDFELRRSDGRAFLPQEVYQIFTNEGLEPSMVAPSRTVGNYHVYVAHTEMTGHTKSIYLYEKIQRYYAEKIGTDLGALGAHHPFYLCKKAWSFGLTIHNMDELKERWIKDLRDNSVKEREDSKYVNFKAEQIWKHDAIVALMGCNFNGRRNEAALTLALLFYAMGKTKDEASAFLMGEWYDQARKLGIKPFYPSEVLKAIRQAYSEKFYGPKREYIEALTGIEFPLNIYGYARRVDKRKGKYRKNKNQTINAILEFIRSHGGEVQIFQKDLIAQLVGEGFAERSLKRHLLQLKKNGIITYDDSRGEHAKLPTYKLVQTEIVEIEHETKIEVDTSYRKQNRFLGVKNPLYRAHAVVG</sequence>
<dbReference type="RefSeq" id="WP_144852900.1">
    <property type="nucleotide sequence ID" value="NZ_VNJI01000046.1"/>
</dbReference>
<accession>A0A559K473</accession>
<evidence type="ECO:0008006" key="3">
    <source>
        <dbReference type="Google" id="ProtNLM"/>
    </source>
</evidence>
<comment type="caution">
    <text evidence="1">The sequence shown here is derived from an EMBL/GenBank/DDBJ whole genome shotgun (WGS) entry which is preliminary data.</text>
</comment>
<dbReference type="OrthoDB" id="1790977at2"/>
<dbReference type="EMBL" id="VNJI01000046">
    <property type="protein sequence ID" value="TVY06921.1"/>
    <property type="molecule type" value="Genomic_DNA"/>
</dbReference>
<protein>
    <recommendedName>
        <fullName evidence="3">Primase C-terminal 1 domain-containing protein</fullName>
    </recommendedName>
</protein>